<dbReference type="Proteomes" id="UP000617555">
    <property type="component" value="Unassembled WGS sequence"/>
</dbReference>
<dbReference type="EMBL" id="BMII01000003">
    <property type="protein sequence ID" value="GGB48059.1"/>
    <property type="molecule type" value="Genomic_DNA"/>
</dbReference>
<accession>A0ABQ1IPR6</accession>
<feature type="compositionally biased region" description="Basic residues" evidence="1">
    <location>
        <begin position="23"/>
        <end position="38"/>
    </location>
</feature>
<evidence type="ECO:0000256" key="1">
    <source>
        <dbReference type="SAM" id="MobiDB-lite"/>
    </source>
</evidence>
<sequence length="56" mass="6792">MLKMSHSFEFDEDDAPWGDNIKGKPKSKKVKQRRRDTKRRYFDDNAEMEFAPAKWK</sequence>
<protein>
    <submittedName>
        <fullName evidence="2">Small highly charged protein</fullName>
    </submittedName>
</protein>
<gene>
    <name evidence="2" type="ORF">GCM10011607_05440</name>
</gene>
<feature type="region of interest" description="Disordered" evidence="1">
    <location>
        <begin position="1"/>
        <end position="38"/>
    </location>
</feature>
<reference evidence="3" key="1">
    <citation type="journal article" date="2019" name="Int. J. Syst. Evol. Microbiol.">
        <title>The Global Catalogue of Microorganisms (GCM) 10K type strain sequencing project: providing services to taxonomists for standard genome sequencing and annotation.</title>
        <authorList>
            <consortium name="The Broad Institute Genomics Platform"/>
            <consortium name="The Broad Institute Genome Sequencing Center for Infectious Disease"/>
            <person name="Wu L."/>
            <person name="Ma J."/>
        </authorList>
    </citation>
    <scope>NUCLEOTIDE SEQUENCE [LARGE SCALE GENOMIC DNA]</scope>
    <source>
        <strain evidence="3">CGMCC 1.15339</strain>
    </source>
</reference>
<proteinExistence type="predicted"/>
<evidence type="ECO:0000313" key="2">
    <source>
        <dbReference type="EMBL" id="GGB48059.1"/>
    </source>
</evidence>
<name>A0ABQ1IPR6_9GAMM</name>
<organism evidence="2 3">
    <name type="scientific">Shewanella inventionis</name>
    <dbReference type="NCBI Taxonomy" id="1738770"/>
    <lineage>
        <taxon>Bacteria</taxon>
        <taxon>Pseudomonadati</taxon>
        <taxon>Pseudomonadota</taxon>
        <taxon>Gammaproteobacteria</taxon>
        <taxon>Alteromonadales</taxon>
        <taxon>Shewanellaceae</taxon>
        <taxon>Shewanella</taxon>
    </lineage>
</organism>
<evidence type="ECO:0000313" key="3">
    <source>
        <dbReference type="Proteomes" id="UP000617555"/>
    </source>
</evidence>
<keyword evidence="3" id="KW-1185">Reference proteome</keyword>
<comment type="caution">
    <text evidence="2">The sequence shown here is derived from an EMBL/GenBank/DDBJ whole genome shotgun (WGS) entry which is preliminary data.</text>
</comment>